<evidence type="ECO:0000256" key="12">
    <source>
        <dbReference type="ARBA" id="ARBA00023136"/>
    </source>
</evidence>
<dbReference type="GO" id="GO:0046872">
    <property type="term" value="F:metal ion binding"/>
    <property type="evidence" value="ECO:0007669"/>
    <property type="project" value="UniProtKB-KW"/>
</dbReference>
<evidence type="ECO:0000256" key="13">
    <source>
        <dbReference type="SAM" id="Phobius"/>
    </source>
</evidence>
<feature type="transmembrane region" description="Helical" evidence="13">
    <location>
        <begin position="168"/>
        <end position="185"/>
    </location>
</feature>
<evidence type="ECO:0000256" key="11">
    <source>
        <dbReference type="ARBA" id="ARBA00023049"/>
    </source>
</evidence>
<dbReference type="GO" id="GO:0005886">
    <property type="term" value="C:plasma membrane"/>
    <property type="evidence" value="ECO:0007669"/>
    <property type="project" value="UniProtKB-SubCell"/>
</dbReference>
<dbReference type="AlphaFoldDB" id="A0A1F8BNP8"/>
<dbReference type="GO" id="GO:0006508">
    <property type="term" value="P:proteolysis"/>
    <property type="evidence" value="ECO:0007669"/>
    <property type="project" value="UniProtKB-KW"/>
</dbReference>
<feature type="domain" description="Peptidase M50" evidence="14">
    <location>
        <begin position="122"/>
        <end position="159"/>
    </location>
</feature>
<evidence type="ECO:0000313" key="15">
    <source>
        <dbReference type="EMBL" id="OGM65687.1"/>
    </source>
</evidence>
<keyword evidence="4" id="KW-1003">Cell membrane</keyword>
<protein>
    <recommendedName>
        <fullName evidence="14">Peptidase M50 domain-containing protein</fullName>
    </recommendedName>
</protein>
<evidence type="ECO:0000256" key="10">
    <source>
        <dbReference type="ARBA" id="ARBA00022989"/>
    </source>
</evidence>
<evidence type="ECO:0000256" key="2">
    <source>
        <dbReference type="ARBA" id="ARBA00004651"/>
    </source>
</evidence>
<dbReference type="Pfam" id="PF02163">
    <property type="entry name" value="Peptidase_M50"/>
    <property type="match status" value="1"/>
</dbReference>
<dbReference type="GO" id="GO:0008237">
    <property type="term" value="F:metallopeptidase activity"/>
    <property type="evidence" value="ECO:0007669"/>
    <property type="project" value="UniProtKB-KW"/>
</dbReference>
<accession>A0A1F8BNP8</accession>
<feature type="transmembrane region" description="Helical" evidence="13">
    <location>
        <begin position="92"/>
        <end position="113"/>
    </location>
</feature>
<comment type="subcellular location">
    <subcellularLocation>
        <location evidence="2">Cell membrane</location>
        <topology evidence="2">Multi-pass membrane protein</topology>
    </subcellularLocation>
</comment>
<evidence type="ECO:0000259" key="14">
    <source>
        <dbReference type="Pfam" id="PF02163"/>
    </source>
</evidence>
<evidence type="ECO:0000256" key="9">
    <source>
        <dbReference type="ARBA" id="ARBA00022833"/>
    </source>
</evidence>
<keyword evidence="11" id="KW-0482">Metalloprotease</keyword>
<evidence type="ECO:0000256" key="3">
    <source>
        <dbReference type="ARBA" id="ARBA00007931"/>
    </source>
</evidence>
<keyword evidence="12 13" id="KW-0472">Membrane</keyword>
<keyword evidence="8" id="KW-0378">Hydrolase</keyword>
<keyword evidence="5" id="KW-0645">Protease</keyword>
<keyword evidence="10 13" id="KW-1133">Transmembrane helix</keyword>
<gene>
    <name evidence="15" type="ORF">A3A52_05145</name>
</gene>
<dbReference type="InterPro" id="IPR044537">
    <property type="entry name" value="Rip2-like"/>
</dbReference>
<keyword evidence="6 13" id="KW-0812">Transmembrane</keyword>
<proteinExistence type="inferred from homology"/>
<organism evidence="15 16">
    <name type="scientific">Candidatus Woesebacteria bacterium RIFCSPLOWO2_01_FULL_39_14</name>
    <dbReference type="NCBI Taxonomy" id="1802518"/>
    <lineage>
        <taxon>Bacteria</taxon>
        <taxon>Candidatus Woeseibacteriota</taxon>
    </lineage>
</organism>
<evidence type="ECO:0000256" key="4">
    <source>
        <dbReference type="ARBA" id="ARBA00022475"/>
    </source>
</evidence>
<reference evidence="15 16" key="1">
    <citation type="journal article" date="2016" name="Nat. Commun.">
        <title>Thousands of microbial genomes shed light on interconnected biogeochemical processes in an aquifer system.</title>
        <authorList>
            <person name="Anantharaman K."/>
            <person name="Brown C.T."/>
            <person name="Hug L.A."/>
            <person name="Sharon I."/>
            <person name="Castelle C.J."/>
            <person name="Probst A.J."/>
            <person name="Thomas B.C."/>
            <person name="Singh A."/>
            <person name="Wilkins M.J."/>
            <person name="Karaoz U."/>
            <person name="Brodie E.L."/>
            <person name="Williams K.H."/>
            <person name="Hubbard S.S."/>
            <person name="Banfield J.F."/>
        </authorList>
    </citation>
    <scope>NUCLEOTIDE SEQUENCE [LARGE SCALE GENOMIC DNA]</scope>
</reference>
<evidence type="ECO:0000313" key="16">
    <source>
        <dbReference type="Proteomes" id="UP000177060"/>
    </source>
</evidence>
<evidence type="ECO:0000256" key="6">
    <source>
        <dbReference type="ARBA" id="ARBA00022692"/>
    </source>
</evidence>
<evidence type="ECO:0000256" key="7">
    <source>
        <dbReference type="ARBA" id="ARBA00022723"/>
    </source>
</evidence>
<dbReference type="Proteomes" id="UP000177060">
    <property type="component" value="Unassembled WGS sequence"/>
</dbReference>
<comment type="caution">
    <text evidence="15">The sequence shown here is derived from an EMBL/GenBank/DDBJ whole genome shotgun (WGS) entry which is preliminary data.</text>
</comment>
<dbReference type="CDD" id="cd06158">
    <property type="entry name" value="S2P-M50_like_1"/>
    <property type="match status" value="1"/>
</dbReference>
<comment type="similarity">
    <text evidence="3">Belongs to the peptidase M50B family.</text>
</comment>
<dbReference type="PANTHER" id="PTHR35864:SF1">
    <property type="entry name" value="ZINC METALLOPROTEASE YWHC-RELATED"/>
    <property type="match status" value="1"/>
</dbReference>
<evidence type="ECO:0000256" key="8">
    <source>
        <dbReference type="ARBA" id="ARBA00022801"/>
    </source>
</evidence>
<dbReference type="EMBL" id="MGHE01000001">
    <property type="protein sequence ID" value="OGM65687.1"/>
    <property type="molecule type" value="Genomic_DNA"/>
</dbReference>
<evidence type="ECO:0000256" key="1">
    <source>
        <dbReference type="ARBA" id="ARBA00001947"/>
    </source>
</evidence>
<sequence>MEIIGWIIAFVVAITIHEASHAWMSDRLGDPTARLMGRLSLNPIVHYDPIGTTLLLFLVIMRALGFPVIPFGWAKPVQFDPYNLKNPRRDSALISLAGPASNLTFAIILSLLLRFVLPTVFVASLFYPLITLNVVLAVFNLIPVHPLDGGKIFVGFLPEKDAYEADLFLKRYGILILFFLIFPTLGGRSPLMLLISPVFDFILRILLPGANLI</sequence>
<keyword evidence="9" id="KW-0862">Zinc</keyword>
<name>A0A1F8BNP8_9BACT</name>
<dbReference type="PANTHER" id="PTHR35864">
    <property type="entry name" value="ZINC METALLOPROTEASE MJ0611-RELATED"/>
    <property type="match status" value="1"/>
</dbReference>
<comment type="cofactor">
    <cofactor evidence="1">
        <name>Zn(2+)</name>
        <dbReference type="ChEBI" id="CHEBI:29105"/>
    </cofactor>
</comment>
<feature type="transmembrane region" description="Helical" evidence="13">
    <location>
        <begin position="125"/>
        <end position="147"/>
    </location>
</feature>
<dbReference type="InterPro" id="IPR008915">
    <property type="entry name" value="Peptidase_M50"/>
</dbReference>
<keyword evidence="7" id="KW-0479">Metal-binding</keyword>
<evidence type="ECO:0000256" key="5">
    <source>
        <dbReference type="ARBA" id="ARBA00022670"/>
    </source>
</evidence>
<dbReference type="InterPro" id="IPR052348">
    <property type="entry name" value="Metallopeptidase_M50B"/>
</dbReference>
<feature type="transmembrane region" description="Helical" evidence="13">
    <location>
        <begin position="50"/>
        <end position="71"/>
    </location>
</feature>